<reference evidence="1 2" key="1">
    <citation type="journal article" date="2023" name="Nucleic Acids Res.">
        <title>The hologenome of Daphnia magna reveals possible DNA methylation and microbiome-mediated evolution of the host genome.</title>
        <authorList>
            <person name="Chaturvedi A."/>
            <person name="Li X."/>
            <person name="Dhandapani V."/>
            <person name="Marshall H."/>
            <person name="Kissane S."/>
            <person name="Cuenca-Cambronero M."/>
            <person name="Asole G."/>
            <person name="Calvet F."/>
            <person name="Ruiz-Romero M."/>
            <person name="Marangio P."/>
            <person name="Guigo R."/>
            <person name="Rago D."/>
            <person name="Mirbahai L."/>
            <person name="Eastwood N."/>
            <person name="Colbourne J.K."/>
            <person name="Zhou J."/>
            <person name="Mallon E."/>
            <person name="Orsini L."/>
        </authorList>
    </citation>
    <scope>NUCLEOTIDE SEQUENCE [LARGE SCALE GENOMIC DNA]</scope>
    <source>
        <strain evidence="1">LRV0_1</strain>
    </source>
</reference>
<comment type="caution">
    <text evidence="1">The sequence shown here is derived from an EMBL/GenBank/DDBJ whole genome shotgun (WGS) entry which is preliminary data.</text>
</comment>
<proteinExistence type="predicted"/>
<accession>A0ABR0A2M7</accession>
<keyword evidence="2" id="KW-1185">Reference proteome</keyword>
<name>A0ABR0A2M7_9CRUS</name>
<dbReference type="EMBL" id="JAOYFB010000036">
    <property type="protein sequence ID" value="KAK4019178.1"/>
    <property type="molecule type" value="Genomic_DNA"/>
</dbReference>
<dbReference type="Proteomes" id="UP001234178">
    <property type="component" value="Unassembled WGS sequence"/>
</dbReference>
<organism evidence="1 2">
    <name type="scientific">Daphnia magna</name>
    <dbReference type="NCBI Taxonomy" id="35525"/>
    <lineage>
        <taxon>Eukaryota</taxon>
        <taxon>Metazoa</taxon>
        <taxon>Ecdysozoa</taxon>
        <taxon>Arthropoda</taxon>
        <taxon>Crustacea</taxon>
        <taxon>Branchiopoda</taxon>
        <taxon>Diplostraca</taxon>
        <taxon>Cladocera</taxon>
        <taxon>Anomopoda</taxon>
        <taxon>Daphniidae</taxon>
        <taxon>Daphnia</taxon>
    </lineage>
</organism>
<evidence type="ECO:0000313" key="1">
    <source>
        <dbReference type="EMBL" id="KAK4019178.1"/>
    </source>
</evidence>
<sequence>MQISYLVSLSQAAVYAACLICHGSAAMIVVDTRVRETCAVCFEINVSFLNLTLANDPSVATEDDDDININIDIKRKEPESSPNLSSLHISWIGIESELGFAVALKLEPGSYPLLGCMLTNNAKTVMSR</sequence>
<gene>
    <name evidence="1" type="ORF">OUZ56_001206</name>
</gene>
<protein>
    <submittedName>
        <fullName evidence="1">Uncharacterized protein</fullName>
    </submittedName>
</protein>
<evidence type="ECO:0000313" key="2">
    <source>
        <dbReference type="Proteomes" id="UP001234178"/>
    </source>
</evidence>